<accession>A0A9X3KT27</accession>
<proteinExistence type="predicted"/>
<name>A0A9X3KT27_9HYPH</name>
<reference evidence="2" key="1">
    <citation type="submission" date="2022-12" db="EMBL/GenBank/DDBJ databases">
        <title>Draft genome sequences of 22 rhizogenic Agrobacterium biovar 1 strains, the causative agent of hairy root disease.</title>
        <authorList>
            <person name="Kim N."/>
            <person name="Vargas P."/>
            <person name="Rediers H."/>
        </authorList>
    </citation>
    <scope>NUCLEOTIDE SEQUENCE</scope>
    <source>
        <strain evidence="2">ST15.13.006</strain>
    </source>
</reference>
<organism evidence="2 3">
    <name type="scientific">Agrobacterium salinitolerans</name>
    <dbReference type="NCBI Taxonomy" id="1183413"/>
    <lineage>
        <taxon>Bacteria</taxon>
        <taxon>Pseudomonadati</taxon>
        <taxon>Pseudomonadota</taxon>
        <taxon>Alphaproteobacteria</taxon>
        <taxon>Hyphomicrobiales</taxon>
        <taxon>Rhizobiaceae</taxon>
        <taxon>Rhizobium/Agrobacterium group</taxon>
        <taxon>Agrobacterium</taxon>
    </lineage>
</organism>
<dbReference type="AlphaFoldDB" id="A0A9X3KT27"/>
<dbReference type="Proteomes" id="UP001151018">
    <property type="component" value="Unassembled WGS sequence"/>
</dbReference>
<gene>
    <name evidence="2" type="ORF">O9X88_22705</name>
</gene>
<dbReference type="GeneID" id="79864995"/>
<feature type="compositionally biased region" description="Polar residues" evidence="1">
    <location>
        <begin position="23"/>
        <end position="40"/>
    </location>
</feature>
<dbReference type="EMBL" id="JAPZLR010000022">
    <property type="protein sequence ID" value="MCZ7940354.1"/>
    <property type="molecule type" value="Genomic_DNA"/>
</dbReference>
<evidence type="ECO:0000256" key="1">
    <source>
        <dbReference type="SAM" id="MobiDB-lite"/>
    </source>
</evidence>
<feature type="compositionally biased region" description="Basic and acidic residues" evidence="1">
    <location>
        <begin position="9"/>
        <end position="22"/>
    </location>
</feature>
<feature type="region of interest" description="Disordered" evidence="1">
    <location>
        <begin position="1"/>
        <end position="57"/>
    </location>
</feature>
<evidence type="ECO:0000313" key="3">
    <source>
        <dbReference type="Proteomes" id="UP001151018"/>
    </source>
</evidence>
<evidence type="ECO:0000313" key="2">
    <source>
        <dbReference type="EMBL" id="MCZ7940354.1"/>
    </source>
</evidence>
<dbReference type="RefSeq" id="WP_162854300.1">
    <property type="nucleotide sequence ID" value="NZ_JAAMOL010000024.1"/>
</dbReference>
<sequence>MRQQTKPFIVERKPSRKPKSDATKSSIWGTLDLTLNQHPQTEPEPIRETAVGTGDRP</sequence>
<comment type="caution">
    <text evidence="2">The sequence shown here is derived from an EMBL/GenBank/DDBJ whole genome shotgun (WGS) entry which is preliminary data.</text>
</comment>
<protein>
    <submittedName>
        <fullName evidence="2">Uncharacterized protein</fullName>
    </submittedName>
</protein>